<organism evidence="1 2">
    <name type="scientific">Mycena maculata</name>
    <dbReference type="NCBI Taxonomy" id="230809"/>
    <lineage>
        <taxon>Eukaryota</taxon>
        <taxon>Fungi</taxon>
        <taxon>Dikarya</taxon>
        <taxon>Basidiomycota</taxon>
        <taxon>Agaricomycotina</taxon>
        <taxon>Agaricomycetes</taxon>
        <taxon>Agaricomycetidae</taxon>
        <taxon>Agaricales</taxon>
        <taxon>Marasmiineae</taxon>
        <taxon>Mycenaceae</taxon>
        <taxon>Mycena</taxon>
    </lineage>
</organism>
<proteinExistence type="predicted"/>
<sequence>MYQRSSTYVMPRPSREALMKQAQWENGPLDLLGSAQIAEDDKDFKTIMDTGSALLAYVGVNQLIINGNIKLKSGSQIAAFTKTGSSSRTGELAADVVFATGLSDARNGVGKIFGDVFSKKCKRIWGLHEEGELHGA</sequence>
<accession>A0AAD7JSW4</accession>
<dbReference type="EMBL" id="JARJLG010000022">
    <property type="protein sequence ID" value="KAJ7770965.1"/>
    <property type="molecule type" value="Genomic_DNA"/>
</dbReference>
<comment type="caution">
    <text evidence="1">The sequence shown here is derived from an EMBL/GenBank/DDBJ whole genome shotgun (WGS) entry which is preliminary data.</text>
</comment>
<name>A0AAD7JSW4_9AGAR</name>
<evidence type="ECO:0000313" key="1">
    <source>
        <dbReference type="EMBL" id="KAJ7770965.1"/>
    </source>
</evidence>
<gene>
    <name evidence="1" type="ORF">DFH07DRAFT_1000894</name>
</gene>
<evidence type="ECO:0000313" key="2">
    <source>
        <dbReference type="Proteomes" id="UP001215280"/>
    </source>
</evidence>
<keyword evidence="2" id="KW-1185">Reference proteome</keyword>
<reference evidence="1" key="1">
    <citation type="submission" date="2023-03" db="EMBL/GenBank/DDBJ databases">
        <title>Massive genome expansion in bonnet fungi (Mycena s.s.) driven by repeated elements and novel gene families across ecological guilds.</title>
        <authorList>
            <consortium name="Lawrence Berkeley National Laboratory"/>
            <person name="Harder C.B."/>
            <person name="Miyauchi S."/>
            <person name="Viragh M."/>
            <person name="Kuo A."/>
            <person name="Thoen E."/>
            <person name="Andreopoulos B."/>
            <person name="Lu D."/>
            <person name="Skrede I."/>
            <person name="Drula E."/>
            <person name="Henrissat B."/>
            <person name="Morin E."/>
            <person name="Kohler A."/>
            <person name="Barry K."/>
            <person name="LaButti K."/>
            <person name="Morin E."/>
            <person name="Salamov A."/>
            <person name="Lipzen A."/>
            <person name="Mereny Z."/>
            <person name="Hegedus B."/>
            <person name="Baldrian P."/>
            <person name="Stursova M."/>
            <person name="Weitz H."/>
            <person name="Taylor A."/>
            <person name="Grigoriev I.V."/>
            <person name="Nagy L.G."/>
            <person name="Martin F."/>
            <person name="Kauserud H."/>
        </authorList>
    </citation>
    <scope>NUCLEOTIDE SEQUENCE</scope>
    <source>
        <strain evidence="1">CBHHK188m</strain>
    </source>
</reference>
<dbReference type="Proteomes" id="UP001215280">
    <property type="component" value="Unassembled WGS sequence"/>
</dbReference>
<protein>
    <submittedName>
        <fullName evidence="1">Uncharacterized protein</fullName>
    </submittedName>
</protein>
<dbReference type="AlphaFoldDB" id="A0AAD7JSW4"/>